<dbReference type="FunFam" id="1.20.1050.60:FF:000001">
    <property type="entry name" value="Putative alpha-1,2-mannosidase"/>
    <property type="match status" value="1"/>
</dbReference>
<dbReference type="GO" id="GO:0006516">
    <property type="term" value="P:glycoprotein catabolic process"/>
    <property type="evidence" value="ECO:0007669"/>
    <property type="project" value="TreeGrafter"/>
</dbReference>
<dbReference type="GO" id="GO:0005829">
    <property type="term" value="C:cytosol"/>
    <property type="evidence" value="ECO:0007669"/>
    <property type="project" value="TreeGrafter"/>
</dbReference>
<dbReference type="InterPro" id="IPR014718">
    <property type="entry name" value="GH-type_carb-bd"/>
</dbReference>
<sequence>MKRLITFCIISFGMLTASMAAEKHPADYVNPFVGTTNFGTTNPGAVCPNGMMSVVPFNVMGSEDNKYDKDARWWSTPYEYHNCFFTGYSHVNLSGVGCPELGSLLLMPTTGELSVDYKEYGSRYKDEQASPGYYSNFLTRYNVKTEVTATPRTGVARFTFPAGQSHVLLNLGEGLTNESGAFLRQTGKCEFEGMKLLGTFCYNPQAVFPIYFVMRVNKQPAASGYWKKQRPMTGVEAEWDPDNGRYKLYTRYQKELAGDDIGAYLTFDTEEGEQVEVQMGVSFVSMENARLNLDTEQQGKNFGQVLEEARRRWNDDLSRILVEGGTEEQKIVFYTALYHTLIHPNILQDVNGEYPAMESDKILTTQGDRYTVFSLWDTYRNVHQLLTLVYPERQLQMVRSMLDMYREHGWLPKWELYGRETLTMEGDPSIPVIVDTWLKGLRDFDIELAYEAMRKGATLPGAENLLRPDNDDYVSLGYVPLREQYDNSVSHALEYYIADNALSRIAAALGKKEDARLFHERSLGYKHYYCKEYGTFRPILPNGEFYAPFDPRQGENFEPNPGFHEGCAWNYTFYVPHDVKGLARLMGGKKPFVDKLQRVFDEGLYDPANEPDIAYAHLFSYFKGEEWRTQKELHRLLQKYFKNAPDGIPGNDDTGTMSAWAIFNMMGFYPDCPGEPAYTLSTPVFDKVTIKLDPKYWGRDQLVIETERPSAESLYIREMELGGKKLSRYRITHEELVQSGKLRFRLR</sequence>
<dbReference type="AlphaFoldDB" id="A0A139JRH0"/>
<keyword evidence="3" id="KW-0106">Calcium</keyword>
<protein>
    <submittedName>
        <fullName evidence="7">Alpha-1,2-mannosidase</fullName>
    </submittedName>
    <submittedName>
        <fullName evidence="10">GH92 family glycosyl hydrolase</fullName>
    </submittedName>
    <submittedName>
        <fullName evidence="8">Glycoside hydrolase family 92 protein</fullName>
    </submittedName>
</protein>
<feature type="chain" id="PRO_5014530623" evidence="4">
    <location>
        <begin position="21"/>
        <end position="747"/>
    </location>
</feature>
<dbReference type="EMBL" id="WCUV01000002">
    <property type="protein sequence ID" value="KAB4095962.1"/>
    <property type="molecule type" value="Genomic_DNA"/>
</dbReference>
<reference evidence="11 13" key="2">
    <citation type="submission" date="2018-08" db="EMBL/GenBank/DDBJ databases">
        <title>A genome reference for cultivated species of the human gut microbiota.</title>
        <authorList>
            <person name="Zou Y."/>
            <person name="Xue W."/>
            <person name="Luo G."/>
        </authorList>
    </citation>
    <scope>NUCLEOTIDE SEQUENCE [LARGE SCALE GENOMIC DNA]</scope>
    <source>
        <strain evidence="11 13">AM34-25</strain>
    </source>
</reference>
<dbReference type="Proteomes" id="UP000432488">
    <property type="component" value="Unassembled WGS sequence"/>
</dbReference>
<dbReference type="OrthoDB" id="9762711at2"/>
<dbReference type="GO" id="GO:0000224">
    <property type="term" value="F:peptide-N4-(N-acetyl-beta-glucosaminyl)asparagine amidase activity"/>
    <property type="evidence" value="ECO:0007669"/>
    <property type="project" value="TreeGrafter"/>
</dbReference>
<dbReference type="PANTHER" id="PTHR12143">
    <property type="entry name" value="PEPTIDE N-GLYCANASE PNGASE -RELATED"/>
    <property type="match status" value="1"/>
</dbReference>
<proteinExistence type="predicted"/>
<evidence type="ECO:0000313" key="15">
    <source>
        <dbReference type="Proteomes" id="UP000462376"/>
    </source>
</evidence>
<dbReference type="SUPFAM" id="SSF48208">
    <property type="entry name" value="Six-hairpin glycosidases"/>
    <property type="match status" value="1"/>
</dbReference>
<feature type="signal peptide" evidence="4">
    <location>
        <begin position="1"/>
        <end position="20"/>
    </location>
</feature>
<dbReference type="EMBL" id="QSIF01000012">
    <property type="protein sequence ID" value="RHC73992.1"/>
    <property type="molecule type" value="Genomic_DNA"/>
</dbReference>
<dbReference type="STRING" id="820.ERS852554_03424"/>
<evidence type="ECO:0000313" key="9">
    <source>
        <dbReference type="EMBL" id="KAB4235214.1"/>
    </source>
</evidence>
<dbReference type="InterPro" id="IPR008928">
    <property type="entry name" value="6-hairpin_glycosidase_sf"/>
</dbReference>
<dbReference type="Proteomes" id="UP000284514">
    <property type="component" value="Unassembled WGS sequence"/>
</dbReference>
<gene>
    <name evidence="11" type="ORF">DW831_09500</name>
    <name evidence="7" type="ORF">ERS852462_00025</name>
    <name evidence="9" type="ORF">GAP47_13290</name>
    <name evidence="8" type="ORF">GAQ56_03000</name>
    <name evidence="10" type="ORF">POY80_03345</name>
</gene>
<dbReference type="Proteomes" id="UP001218502">
    <property type="component" value="Unassembled WGS sequence"/>
</dbReference>
<dbReference type="Gene3D" id="1.20.1610.10">
    <property type="entry name" value="alpha-1,2-mannosidases domains"/>
    <property type="match status" value="1"/>
</dbReference>
<dbReference type="InterPro" id="IPR050883">
    <property type="entry name" value="PNGase"/>
</dbReference>
<dbReference type="PATRIC" id="fig|820.27.peg.4274"/>
<evidence type="ECO:0000313" key="13">
    <source>
        <dbReference type="Proteomes" id="UP000284514"/>
    </source>
</evidence>
<dbReference type="FunFam" id="3.30.2080.10:FF:000001">
    <property type="entry name" value="Alpha-1,2-mannosidase subfamily"/>
    <property type="match status" value="1"/>
</dbReference>
<evidence type="ECO:0000313" key="12">
    <source>
        <dbReference type="Proteomes" id="UP000095614"/>
    </source>
</evidence>
<dbReference type="Pfam" id="PF07971">
    <property type="entry name" value="Glyco_hydro_92"/>
    <property type="match status" value="1"/>
</dbReference>
<dbReference type="Gene3D" id="3.30.2080.10">
    <property type="entry name" value="GH92 mannosidase domain"/>
    <property type="match status" value="1"/>
</dbReference>
<keyword evidence="4" id="KW-0732">Signal</keyword>
<evidence type="ECO:0000256" key="2">
    <source>
        <dbReference type="ARBA" id="ARBA00011245"/>
    </source>
</evidence>
<reference evidence="10" key="4">
    <citation type="submission" date="2022-10" db="EMBL/GenBank/DDBJ databases">
        <title>Human gut microbiome strain richness.</title>
        <authorList>
            <person name="Chen-Liaw A."/>
        </authorList>
    </citation>
    <scope>NUCLEOTIDE SEQUENCE</scope>
    <source>
        <strain evidence="10">A1_m1001262Bd0_191120</strain>
    </source>
</reference>
<dbReference type="EMBL" id="CZAF01000001">
    <property type="protein sequence ID" value="CUO31980.1"/>
    <property type="molecule type" value="Genomic_DNA"/>
</dbReference>
<organism evidence="8 14">
    <name type="scientific">Bacteroides uniformis</name>
    <dbReference type="NCBI Taxonomy" id="820"/>
    <lineage>
        <taxon>Bacteria</taxon>
        <taxon>Pseudomonadati</taxon>
        <taxon>Bacteroidota</taxon>
        <taxon>Bacteroidia</taxon>
        <taxon>Bacteroidales</taxon>
        <taxon>Bacteroidaceae</taxon>
        <taxon>Bacteroides</taxon>
    </lineage>
</organism>
<evidence type="ECO:0000256" key="4">
    <source>
        <dbReference type="SAM" id="SignalP"/>
    </source>
</evidence>
<dbReference type="NCBIfam" id="TIGR01180">
    <property type="entry name" value="aman2_put"/>
    <property type="match status" value="1"/>
</dbReference>
<reference evidence="7 12" key="1">
    <citation type="submission" date="2015-09" db="EMBL/GenBank/DDBJ databases">
        <authorList>
            <consortium name="Pathogen Informatics"/>
        </authorList>
    </citation>
    <scope>NUCLEOTIDE SEQUENCE [LARGE SCALE GENOMIC DNA]</scope>
    <source>
        <strain evidence="7 12">2789STDY5834847</strain>
    </source>
</reference>
<dbReference type="InterPro" id="IPR005887">
    <property type="entry name" value="GH92_a_mannosidase_put"/>
</dbReference>
<evidence type="ECO:0000259" key="5">
    <source>
        <dbReference type="Pfam" id="PF07971"/>
    </source>
</evidence>
<evidence type="ECO:0000313" key="10">
    <source>
        <dbReference type="EMBL" id="MDC1751480.1"/>
    </source>
</evidence>
<dbReference type="EMBL" id="JAQNQY010000003">
    <property type="protein sequence ID" value="MDC1751480.1"/>
    <property type="molecule type" value="Genomic_DNA"/>
</dbReference>
<dbReference type="Gene3D" id="2.70.98.10">
    <property type="match status" value="1"/>
</dbReference>
<reference evidence="14 15" key="3">
    <citation type="journal article" date="2019" name="Nat. Med.">
        <title>A library of human gut bacterial isolates paired with longitudinal multiomics data enables mechanistic microbiome research.</title>
        <authorList>
            <person name="Poyet M."/>
            <person name="Groussin M."/>
            <person name="Gibbons S.M."/>
            <person name="Avila-Pacheco J."/>
            <person name="Jiang X."/>
            <person name="Kearney S.M."/>
            <person name="Perrotta A.R."/>
            <person name="Berdy B."/>
            <person name="Zhao S."/>
            <person name="Lieberman T.D."/>
            <person name="Swanson P.K."/>
            <person name="Smith M."/>
            <person name="Roesemann S."/>
            <person name="Alexander J.E."/>
            <person name="Rich S.A."/>
            <person name="Livny J."/>
            <person name="Vlamakis H."/>
            <person name="Clish C."/>
            <person name="Bullock K."/>
            <person name="Deik A."/>
            <person name="Scott J."/>
            <person name="Pierce K.A."/>
            <person name="Xavier R.J."/>
            <person name="Alm E.J."/>
        </authorList>
    </citation>
    <scope>NUCLEOTIDE SEQUENCE [LARGE SCALE GENOMIC DNA]</scope>
    <source>
        <strain evidence="8 14">BIOML-A42</strain>
        <strain evidence="9 15">BIOML-A5</strain>
    </source>
</reference>
<comment type="cofactor">
    <cofactor evidence="1">
        <name>Ca(2+)</name>
        <dbReference type="ChEBI" id="CHEBI:29108"/>
    </cofactor>
</comment>
<accession>A0A139JRH0</accession>
<comment type="subunit">
    <text evidence="2">Monomer.</text>
</comment>
<evidence type="ECO:0000313" key="8">
    <source>
        <dbReference type="EMBL" id="KAB4095962.1"/>
    </source>
</evidence>
<dbReference type="GO" id="GO:0005975">
    <property type="term" value="P:carbohydrate metabolic process"/>
    <property type="evidence" value="ECO:0007669"/>
    <property type="project" value="InterPro"/>
</dbReference>
<feature type="domain" description="Glycosyl hydrolase family 92" evidence="5">
    <location>
        <begin position="288"/>
        <end position="746"/>
    </location>
</feature>
<evidence type="ECO:0000313" key="11">
    <source>
        <dbReference type="EMBL" id="RHC73992.1"/>
    </source>
</evidence>
<evidence type="ECO:0000256" key="1">
    <source>
        <dbReference type="ARBA" id="ARBA00001913"/>
    </source>
</evidence>
<dbReference type="InterPro" id="IPR041371">
    <property type="entry name" value="GH92_N"/>
</dbReference>
<evidence type="ECO:0000256" key="3">
    <source>
        <dbReference type="ARBA" id="ARBA00022837"/>
    </source>
</evidence>
<evidence type="ECO:0000259" key="6">
    <source>
        <dbReference type="Pfam" id="PF17678"/>
    </source>
</evidence>
<dbReference type="GO" id="GO:0030246">
    <property type="term" value="F:carbohydrate binding"/>
    <property type="evidence" value="ECO:0007669"/>
    <property type="project" value="InterPro"/>
</dbReference>
<dbReference type="Pfam" id="PF17678">
    <property type="entry name" value="Glyco_hydro_92N"/>
    <property type="match status" value="1"/>
</dbReference>
<dbReference type="Gene3D" id="1.20.1050.60">
    <property type="entry name" value="alpha-1,2-mannosidase"/>
    <property type="match status" value="1"/>
</dbReference>
<dbReference type="InterPro" id="IPR012939">
    <property type="entry name" value="Glyco_hydro_92"/>
</dbReference>
<dbReference type="Proteomes" id="UP000095614">
    <property type="component" value="Unassembled WGS sequence"/>
</dbReference>
<dbReference type="Proteomes" id="UP000462376">
    <property type="component" value="Unassembled WGS sequence"/>
</dbReference>
<dbReference type="PANTHER" id="PTHR12143:SF39">
    <property type="entry name" value="SECRETED PROTEIN"/>
    <property type="match status" value="1"/>
</dbReference>
<feature type="domain" description="Glycosyl hydrolase family 92 N-terminal" evidence="6">
    <location>
        <begin position="28"/>
        <end position="282"/>
    </location>
</feature>
<dbReference type="RefSeq" id="WP_022401689.1">
    <property type="nucleotide sequence ID" value="NZ_CZAF01000001.1"/>
</dbReference>
<evidence type="ECO:0000313" key="7">
    <source>
        <dbReference type="EMBL" id="CUO31980.1"/>
    </source>
</evidence>
<evidence type="ECO:0000313" key="14">
    <source>
        <dbReference type="Proteomes" id="UP000432488"/>
    </source>
</evidence>
<keyword evidence="8" id="KW-0378">Hydrolase</keyword>
<dbReference type="EMBL" id="WCTL01000011">
    <property type="protein sequence ID" value="KAB4235214.1"/>
    <property type="molecule type" value="Genomic_DNA"/>
</dbReference>
<name>A0A139JRH0_BACUN</name>